<organism evidence="2 3">
    <name type="scientific">Knipowitschia caucasica</name>
    <name type="common">Caucasian dwarf goby</name>
    <name type="synonym">Pomatoschistus caucasicus</name>
    <dbReference type="NCBI Taxonomy" id="637954"/>
    <lineage>
        <taxon>Eukaryota</taxon>
        <taxon>Metazoa</taxon>
        <taxon>Chordata</taxon>
        <taxon>Craniata</taxon>
        <taxon>Vertebrata</taxon>
        <taxon>Euteleostomi</taxon>
        <taxon>Actinopterygii</taxon>
        <taxon>Neopterygii</taxon>
        <taxon>Teleostei</taxon>
        <taxon>Neoteleostei</taxon>
        <taxon>Acanthomorphata</taxon>
        <taxon>Gobiaria</taxon>
        <taxon>Gobiiformes</taxon>
        <taxon>Gobioidei</taxon>
        <taxon>Gobiidae</taxon>
        <taxon>Gobiinae</taxon>
        <taxon>Knipowitschia</taxon>
    </lineage>
</organism>
<evidence type="ECO:0000313" key="2">
    <source>
        <dbReference type="EMBL" id="CAL1586132.1"/>
    </source>
</evidence>
<evidence type="ECO:0000313" key="3">
    <source>
        <dbReference type="Proteomes" id="UP001497482"/>
    </source>
</evidence>
<keyword evidence="3" id="KW-1185">Reference proteome</keyword>
<proteinExistence type="predicted"/>
<dbReference type="EMBL" id="OZ035839">
    <property type="protein sequence ID" value="CAL1586132.1"/>
    <property type="molecule type" value="Genomic_DNA"/>
</dbReference>
<dbReference type="AlphaFoldDB" id="A0AAV2KD72"/>
<accession>A0AAV2KD72</accession>
<protein>
    <submittedName>
        <fullName evidence="2">Uncharacterized protein</fullName>
    </submittedName>
</protein>
<gene>
    <name evidence="2" type="ORF">KC01_LOCUS16262</name>
</gene>
<reference evidence="2 3" key="1">
    <citation type="submission" date="2024-04" db="EMBL/GenBank/DDBJ databases">
        <authorList>
            <person name="Waldvogel A.-M."/>
            <person name="Schoenle A."/>
        </authorList>
    </citation>
    <scope>NUCLEOTIDE SEQUENCE [LARGE SCALE GENOMIC DNA]</scope>
</reference>
<feature type="region of interest" description="Disordered" evidence="1">
    <location>
        <begin position="1"/>
        <end position="52"/>
    </location>
</feature>
<sequence>MTGQNREQMVGGLSGLKLRHEESCTAPLPPSSIEEEPRRNQATHSAFAASHSPYRQRLTLKATRYESFSAIGLRDSQHRHSLPPVPIGS</sequence>
<dbReference type="Proteomes" id="UP001497482">
    <property type="component" value="Chromosome 17"/>
</dbReference>
<name>A0AAV2KD72_KNICA</name>
<evidence type="ECO:0000256" key="1">
    <source>
        <dbReference type="SAM" id="MobiDB-lite"/>
    </source>
</evidence>